<dbReference type="EMBL" id="BAABAQ010000020">
    <property type="protein sequence ID" value="GAA4209573.1"/>
    <property type="molecule type" value="Genomic_DNA"/>
</dbReference>
<dbReference type="Proteomes" id="UP001501251">
    <property type="component" value="Unassembled WGS sequence"/>
</dbReference>
<evidence type="ECO:0000313" key="2">
    <source>
        <dbReference type="Proteomes" id="UP001501251"/>
    </source>
</evidence>
<gene>
    <name evidence="1" type="ORF">GCM10022252_76290</name>
</gene>
<dbReference type="Gene3D" id="1.10.10.60">
    <property type="entry name" value="Homeodomain-like"/>
    <property type="match status" value="1"/>
</dbReference>
<dbReference type="RefSeq" id="WP_344923212.1">
    <property type="nucleotide sequence ID" value="NZ_BAABAQ010000020.1"/>
</dbReference>
<protein>
    <recommendedName>
        <fullName evidence="3">Homeodomain phBC6A51-type domain-containing protein</fullName>
    </recommendedName>
</protein>
<proteinExistence type="predicted"/>
<comment type="caution">
    <text evidence="1">The sequence shown here is derived from an EMBL/GenBank/DDBJ whole genome shotgun (WGS) entry which is preliminary data.</text>
</comment>
<organism evidence="1 2">
    <name type="scientific">Streptosporangium oxazolinicum</name>
    <dbReference type="NCBI Taxonomy" id="909287"/>
    <lineage>
        <taxon>Bacteria</taxon>
        <taxon>Bacillati</taxon>
        <taxon>Actinomycetota</taxon>
        <taxon>Actinomycetes</taxon>
        <taxon>Streptosporangiales</taxon>
        <taxon>Streptosporangiaceae</taxon>
        <taxon>Streptosporangium</taxon>
    </lineage>
</organism>
<name>A0ABP8BL28_9ACTN</name>
<evidence type="ECO:0008006" key="3">
    <source>
        <dbReference type="Google" id="ProtNLM"/>
    </source>
</evidence>
<accession>A0ABP8BL28</accession>
<sequence>MSDEEPKVGRPIKLTPELQEDLFLALKGGHSIASAAELVGIAESTVHHWRNLGLADNAPDLYADFAAGVIRARAKARDILVAAAFADAVGGVEIKRTIRPDGSEEVQTTPPNGRVALELLSRMHPVDWVQRKAIEVSNPKGESFQVSHNVDLSGLAERVVEAARAAEAELEAEHAAGGDSL</sequence>
<keyword evidence="2" id="KW-1185">Reference proteome</keyword>
<evidence type="ECO:0000313" key="1">
    <source>
        <dbReference type="EMBL" id="GAA4209573.1"/>
    </source>
</evidence>
<reference evidence="2" key="1">
    <citation type="journal article" date="2019" name="Int. J. Syst. Evol. Microbiol.">
        <title>The Global Catalogue of Microorganisms (GCM) 10K type strain sequencing project: providing services to taxonomists for standard genome sequencing and annotation.</title>
        <authorList>
            <consortium name="The Broad Institute Genomics Platform"/>
            <consortium name="The Broad Institute Genome Sequencing Center for Infectious Disease"/>
            <person name="Wu L."/>
            <person name="Ma J."/>
        </authorList>
    </citation>
    <scope>NUCLEOTIDE SEQUENCE [LARGE SCALE GENOMIC DNA]</scope>
    <source>
        <strain evidence="2">JCM 17388</strain>
    </source>
</reference>